<accession>A0AAE0BSR7</accession>
<name>A0AAE0BSR7_9CHLO</name>
<feature type="region of interest" description="Disordered" evidence="1">
    <location>
        <begin position="548"/>
        <end position="641"/>
    </location>
</feature>
<dbReference type="Proteomes" id="UP001190700">
    <property type="component" value="Unassembled WGS sequence"/>
</dbReference>
<dbReference type="InterPro" id="IPR015374">
    <property type="entry name" value="ChAPs"/>
</dbReference>
<evidence type="ECO:0000313" key="2">
    <source>
        <dbReference type="EMBL" id="KAK3241190.1"/>
    </source>
</evidence>
<dbReference type="InterPro" id="IPR011990">
    <property type="entry name" value="TPR-like_helical_dom_sf"/>
</dbReference>
<evidence type="ECO:0000313" key="3">
    <source>
        <dbReference type="Proteomes" id="UP001190700"/>
    </source>
</evidence>
<feature type="compositionally biased region" description="Acidic residues" evidence="1">
    <location>
        <begin position="563"/>
        <end position="590"/>
    </location>
</feature>
<sequence length="1074" mass="116245">MEVAIKHTPEHCETTLGEAVIARDEAVATLTARGGIGPPDLCWLRKGPRGVSEDEDTDDLATGGYHWVLGLDTSSQASIAAYFASLESGLENRTFLRSFFRGNKNVRVEGGLYCCYDAFSRLDIRCELTVPGGVTAYASDGEGENYEVDEQMWKGALVSAFLRNVRIPPSVLLRTGCVRRLDQLVSMQTEKTILATVLELYAEGVATTVAPLLQTITQEGIIYNAPGSDVLLDTVLLHFESRQRQAQVRRAQLYHFVGYDPLRWLLPSQYTSSIQLPGEGSGNRRNRLPETFRRLQTGGQVVDPAEGRQKEGGSPERAAGGDLQQAVEFFRTVAEYQFEAVVPLVQALRNLRLFDDALQALEAALKVNARSVPVLTALAETFMDMKEYQAAIGAARDAVSFNVKGARAWMVLVRAYLAVGQTPLALIALNMMAPPPAKESDEAELIHVILPPAPGAQTQPNEVLLDPDLEVELKCVEETTLEGKVDLGDLPGASLVASQQQVPARQNAFVWSRTIAYGLLVDIIDQLSWDKFLQLRSELFIMDADVAYSDDDVDPGDASGEYTGEEDEEDYESGEYDDDEEEEEEEEEEAEQGKQDAPAVKPAAKPPLPASPILTAVEESPVSKPASTAGPVSEAKTSSTPMSLRQQHAVAAQPGPVCEVKHGSMSLRELHAALKAGGGASVVSAQERHASQQMSAVHVGACEAGVGGAGAVCESASSAGSLQDMHRALKGKAPEAGPGAAPEEMDGSSSEPAGYEGDREGGALSEAERPGDAADPAALTEDSVTGTKAGREPGAGGAGLQKQVPQEALDVSSSDDAEGAGEAKSTEGAGPPPPQREQQQQPALPPGTSPALARKMQIYNAVVNLGQLPTHKGICAVWLDEIIQAIYEDLAVYMDWRYSEWKVKRRQKRLMKGLDEDDEDDEDEMDDEDYDSDEDPGQVVTPGPPLTAGDWLKRGLLSERLLHLEDAERAYRAGVNEEYNMTCFMGLLRVYSVWGWPSEALMSCAQILTHMDLVQDFAVHKRVPELMLSHLHTLVSNCGLQDVRSAQDALGPPHKAVNEFLHDVVKWKGEGWDR</sequence>
<dbReference type="GO" id="GO:0034044">
    <property type="term" value="C:exomer complex"/>
    <property type="evidence" value="ECO:0007669"/>
    <property type="project" value="UniProtKB-ARBA"/>
</dbReference>
<evidence type="ECO:0000256" key="1">
    <source>
        <dbReference type="SAM" id="MobiDB-lite"/>
    </source>
</evidence>
<dbReference type="Pfam" id="PF09295">
    <property type="entry name" value="ChAPs"/>
    <property type="match status" value="2"/>
</dbReference>
<organism evidence="2 3">
    <name type="scientific">Cymbomonas tetramitiformis</name>
    <dbReference type="NCBI Taxonomy" id="36881"/>
    <lineage>
        <taxon>Eukaryota</taxon>
        <taxon>Viridiplantae</taxon>
        <taxon>Chlorophyta</taxon>
        <taxon>Pyramimonadophyceae</taxon>
        <taxon>Pyramimonadales</taxon>
        <taxon>Pyramimonadaceae</taxon>
        <taxon>Cymbomonas</taxon>
    </lineage>
</organism>
<comment type="caution">
    <text evidence="2">The sequence shown here is derived from an EMBL/GenBank/DDBJ whole genome shotgun (WGS) entry which is preliminary data.</text>
</comment>
<dbReference type="SUPFAM" id="SSF48452">
    <property type="entry name" value="TPR-like"/>
    <property type="match status" value="1"/>
</dbReference>
<feature type="compositionally biased region" description="Acidic residues" evidence="1">
    <location>
        <begin position="915"/>
        <end position="936"/>
    </location>
</feature>
<dbReference type="AlphaFoldDB" id="A0AAE0BSR7"/>
<protein>
    <submittedName>
        <fullName evidence="2">Uncharacterized protein</fullName>
    </submittedName>
</protein>
<feature type="region of interest" description="Disordered" evidence="1">
    <location>
        <begin position="914"/>
        <end position="947"/>
    </location>
</feature>
<dbReference type="PANTHER" id="PTHR31975:SF1">
    <property type="entry name" value="BUD SITE SELECTION PROTEIN 7-RELATED"/>
    <property type="match status" value="1"/>
</dbReference>
<dbReference type="GO" id="GO:0006893">
    <property type="term" value="P:Golgi to plasma membrane transport"/>
    <property type="evidence" value="ECO:0007669"/>
    <property type="project" value="TreeGrafter"/>
</dbReference>
<proteinExistence type="predicted"/>
<feature type="compositionally biased region" description="Basic and acidic residues" evidence="1">
    <location>
        <begin position="305"/>
        <end position="314"/>
    </location>
</feature>
<feature type="region of interest" description="Disordered" evidence="1">
    <location>
        <begin position="299"/>
        <end position="319"/>
    </location>
</feature>
<reference evidence="2 3" key="1">
    <citation type="journal article" date="2015" name="Genome Biol. Evol.">
        <title>Comparative Genomics of a Bacterivorous Green Alga Reveals Evolutionary Causalities and Consequences of Phago-Mixotrophic Mode of Nutrition.</title>
        <authorList>
            <person name="Burns J.A."/>
            <person name="Paasch A."/>
            <person name="Narechania A."/>
            <person name="Kim E."/>
        </authorList>
    </citation>
    <scope>NUCLEOTIDE SEQUENCE [LARGE SCALE GENOMIC DNA]</scope>
    <source>
        <strain evidence="2 3">PLY_AMNH</strain>
    </source>
</reference>
<dbReference type="Gene3D" id="1.25.40.10">
    <property type="entry name" value="Tetratricopeptide repeat domain"/>
    <property type="match status" value="3"/>
</dbReference>
<feature type="compositionally biased region" description="Basic and acidic residues" evidence="1">
    <location>
        <begin position="756"/>
        <end position="772"/>
    </location>
</feature>
<gene>
    <name evidence="2" type="ORF">CYMTET_49025</name>
</gene>
<dbReference type="EMBL" id="LGRX02033451">
    <property type="protein sequence ID" value="KAK3241190.1"/>
    <property type="molecule type" value="Genomic_DNA"/>
</dbReference>
<dbReference type="PANTHER" id="PTHR31975">
    <property type="entry name" value="BUD SITE SELECTION PROTEIN 7-RELATED"/>
    <property type="match status" value="1"/>
</dbReference>
<feature type="region of interest" description="Disordered" evidence="1">
    <location>
        <begin position="729"/>
        <end position="850"/>
    </location>
</feature>
<keyword evidence="3" id="KW-1185">Reference proteome</keyword>